<name>A0A7R9GFQ3_9CRUS</name>
<sequence>MKNVTCKKCRTKHLDVKRVESNRNGILCCCYKHGRDYKPSECSKKDLTNVIFDKVIAQNMVKLPVKVLVLMAALGLLGANIYGFTQLEQKFDPIWFVPESSLARQFSNAADEQFPSGGQVGSVYFTSLNYFQDIPKIERIQRNLLDSKNARIGSIDSWATDFFLFINTTAEEYDKNPMSKEKFSETMWSFLCDSPYGFAVRNSFLFNNSLDCLNTANPVIEDIQASVLNYQYDSMSGSAIQIEAMRTTKEIIANEQLVSVEPEAEVGAFAFSPAFGNWITDEVIGDELLRNMLLALLCVLIMTLILIASIPTCLMVLLCH</sequence>
<keyword evidence="1" id="KW-1133">Transmembrane helix</keyword>
<keyword evidence="1" id="KW-0472">Membrane</keyword>
<dbReference type="PANTHER" id="PTHR10796:SF130">
    <property type="entry name" value="PATCHED DOMAIN-CONTAINING PROTEIN 3-LIKE PROTEIN"/>
    <property type="match status" value="1"/>
</dbReference>
<keyword evidence="1" id="KW-0812">Transmembrane</keyword>
<dbReference type="PANTHER" id="PTHR10796">
    <property type="entry name" value="PATCHED-RELATED"/>
    <property type="match status" value="1"/>
</dbReference>
<reference evidence="2" key="1">
    <citation type="submission" date="2020-11" db="EMBL/GenBank/DDBJ databases">
        <authorList>
            <person name="Tran Van P."/>
        </authorList>
    </citation>
    <scope>NUCLEOTIDE SEQUENCE</scope>
</reference>
<evidence type="ECO:0000313" key="2">
    <source>
        <dbReference type="EMBL" id="CAD7279431.1"/>
    </source>
</evidence>
<dbReference type="Proteomes" id="UP000678499">
    <property type="component" value="Unassembled WGS sequence"/>
</dbReference>
<feature type="transmembrane region" description="Helical" evidence="1">
    <location>
        <begin position="292"/>
        <end position="318"/>
    </location>
</feature>
<organism evidence="2">
    <name type="scientific">Notodromas monacha</name>
    <dbReference type="NCBI Taxonomy" id="399045"/>
    <lineage>
        <taxon>Eukaryota</taxon>
        <taxon>Metazoa</taxon>
        <taxon>Ecdysozoa</taxon>
        <taxon>Arthropoda</taxon>
        <taxon>Crustacea</taxon>
        <taxon>Oligostraca</taxon>
        <taxon>Ostracoda</taxon>
        <taxon>Podocopa</taxon>
        <taxon>Podocopida</taxon>
        <taxon>Cypridocopina</taxon>
        <taxon>Cypridoidea</taxon>
        <taxon>Cyprididae</taxon>
        <taxon>Notodromas</taxon>
    </lineage>
</organism>
<feature type="transmembrane region" description="Helical" evidence="1">
    <location>
        <begin position="63"/>
        <end position="84"/>
    </location>
</feature>
<evidence type="ECO:0000256" key="1">
    <source>
        <dbReference type="SAM" id="Phobius"/>
    </source>
</evidence>
<gene>
    <name evidence="2" type="ORF">NMOB1V02_LOCUS7104</name>
</gene>
<dbReference type="GO" id="GO:0016020">
    <property type="term" value="C:membrane"/>
    <property type="evidence" value="ECO:0007669"/>
    <property type="project" value="TreeGrafter"/>
</dbReference>
<protein>
    <submittedName>
        <fullName evidence="2">Uncharacterized protein</fullName>
    </submittedName>
</protein>
<dbReference type="EMBL" id="CAJPEX010001640">
    <property type="protein sequence ID" value="CAG0919583.1"/>
    <property type="molecule type" value="Genomic_DNA"/>
</dbReference>
<evidence type="ECO:0000313" key="3">
    <source>
        <dbReference type="Proteomes" id="UP000678499"/>
    </source>
</evidence>
<accession>A0A7R9GFQ3</accession>
<dbReference type="OrthoDB" id="6510177at2759"/>
<dbReference type="EMBL" id="OA883677">
    <property type="protein sequence ID" value="CAD7279431.1"/>
    <property type="molecule type" value="Genomic_DNA"/>
</dbReference>
<dbReference type="InterPro" id="IPR051697">
    <property type="entry name" value="Patched_domain-protein"/>
</dbReference>
<keyword evidence="3" id="KW-1185">Reference proteome</keyword>
<dbReference type="AlphaFoldDB" id="A0A7R9GFQ3"/>
<proteinExistence type="predicted"/>